<keyword evidence="2" id="KW-1185">Reference proteome</keyword>
<accession>A0ACD4B160</accession>
<evidence type="ECO:0000313" key="2">
    <source>
        <dbReference type="Proteomes" id="UP000007178"/>
    </source>
</evidence>
<sequence>MTTIEELRPVPTSTTKWLGQLPDHVLPKVQELVNDEGYPISDIREFIEEFGYNNFISGYYETWADLTDHYDDEAIRAFVDEYSVRDIEYFEDAYYGQYSTVTEFVQEFMEAMGDEVPNYVVVDYIETWNRNLRFDFDFVDGYIFNKNW</sequence>
<dbReference type="EMBL" id="JQ245707">
    <property type="protein sequence ID" value="UTS51924.1"/>
    <property type="molecule type" value="Genomic_DNA"/>
</dbReference>
<proteinExistence type="predicted"/>
<protein>
    <submittedName>
        <fullName evidence="1">Anti-restriction</fullName>
    </submittedName>
</protein>
<reference evidence="1 2" key="1">
    <citation type="journal article" date="2012" name="Proc. Natl. Acad. Sci. U.S.A.">
        <title>A novel lineage of myoviruses infecting cyanobacteria is widespread in the oceans.</title>
        <authorList>
            <person name="Sabehi G."/>
            <person name="Shaulov L."/>
            <person name="Silver D.H."/>
            <person name="Yanai I."/>
            <person name="Harel A."/>
            <person name="Lindell D."/>
        </authorList>
    </citation>
    <scope>NUCLEOTIDE SEQUENCE [LARGE SCALE GENOMIC DNA]</scope>
</reference>
<name>A0ACD4B160_9CAUD</name>
<dbReference type="Proteomes" id="UP000007178">
    <property type="component" value="Segment"/>
</dbReference>
<organism evidence="1 2">
    <name type="scientific">Cyanophage S-TIM5</name>
    <dbReference type="NCBI Taxonomy" id="1137745"/>
    <lineage>
        <taxon>Viruses</taxon>
        <taxon>Duplodnaviria</taxon>
        <taxon>Heunggongvirae</taxon>
        <taxon>Uroviricota</taxon>
        <taxon>Caudoviricetes</taxon>
        <taxon>Aurunvirus</taxon>
        <taxon>Aurunvirus STIM5</taxon>
    </lineage>
</organism>
<evidence type="ECO:0000313" key="1">
    <source>
        <dbReference type="EMBL" id="UTS51924.1"/>
    </source>
</evidence>